<evidence type="ECO:0000313" key="2">
    <source>
        <dbReference type="Proteomes" id="UP001283361"/>
    </source>
</evidence>
<name>A0AAE1ARA0_9GAST</name>
<reference evidence="1" key="1">
    <citation type="journal article" date="2023" name="G3 (Bethesda)">
        <title>A reference genome for the long-term kleptoplast-retaining sea slug Elysia crispata morphotype clarki.</title>
        <authorList>
            <person name="Eastman K.E."/>
            <person name="Pendleton A.L."/>
            <person name="Shaikh M.A."/>
            <person name="Suttiyut T."/>
            <person name="Ogas R."/>
            <person name="Tomko P."/>
            <person name="Gavelis G."/>
            <person name="Widhalm J.R."/>
            <person name="Wisecaver J.H."/>
        </authorList>
    </citation>
    <scope>NUCLEOTIDE SEQUENCE</scope>
    <source>
        <strain evidence="1">ECLA1</strain>
    </source>
</reference>
<dbReference type="AlphaFoldDB" id="A0AAE1ARA0"/>
<proteinExistence type="predicted"/>
<dbReference type="Proteomes" id="UP001283361">
    <property type="component" value="Unassembled WGS sequence"/>
</dbReference>
<keyword evidence="2" id="KW-1185">Reference proteome</keyword>
<protein>
    <submittedName>
        <fullName evidence="1">Uncharacterized protein</fullName>
    </submittedName>
</protein>
<organism evidence="1 2">
    <name type="scientific">Elysia crispata</name>
    <name type="common">lettuce slug</name>
    <dbReference type="NCBI Taxonomy" id="231223"/>
    <lineage>
        <taxon>Eukaryota</taxon>
        <taxon>Metazoa</taxon>
        <taxon>Spiralia</taxon>
        <taxon>Lophotrochozoa</taxon>
        <taxon>Mollusca</taxon>
        <taxon>Gastropoda</taxon>
        <taxon>Heterobranchia</taxon>
        <taxon>Euthyneura</taxon>
        <taxon>Panpulmonata</taxon>
        <taxon>Sacoglossa</taxon>
        <taxon>Placobranchoidea</taxon>
        <taxon>Plakobranchidae</taxon>
        <taxon>Elysia</taxon>
    </lineage>
</organism>
<gene>
    <name evidence="1" type="ORF">RRG08_049172</name>
</gene>
<accession>A0AAE1ARA0</accession>
<dbReference type="EMBL" id="JAWDGP010001372">
    <property type="protein sequence ID" value="KAK3792473.1"/>
    <property type="molecule type" value="Genomic_DNA"/>
</dbReference>
<comment type="caution">
    <text evidence="1">The sequence shown here is derived from an EMBL/GenBank/DDBJ whole genome shotgun (WGS) entry which is preliminary data.</text>
</comment>
<sequence length="179" mass="20107">MIKISNALNQYWVELNEKNSSEDGMKARSKLSLVSVGVTSSRASWNRTKLIPATHAPSLSSIRDLQDAISRVCTLSGCLISISHIEMWLQLSRHVTIIKKRVVFVRNLYLSEDQIHGLWMASPCQMVEICGGLSLQTQDNQSYWARDVDEDGAGKTLLPPSGFHPAPDQRQHVRNFSRC</sequence>
<evidence type="ECO:0000313" key="1">
    <source>
        <dbReference type="EMBL" id="KAK3792473.1"/>
    </source>
</evidence>